<evidence type="ECO:0000313" key="1">
    <source>
        <dbReference type="EMBL" id="KAJ3559864.1"/>
    </source>
</evidence>
<protein>
    <submittedName>
        <fullName evidence="1">Uncharacterized protein</fullName>
    </submittedName>
</protein>
<reference evidence="1" key="1">
    <citation type="submission" date="2022-07" db="EMBL/GenBank/DDBJ databases">
        <title>Genome Sequence of Phlebia brevispora.</title>
        <authorList>
            <person name="Buettner E."/>
        </authorList>
    </citation>
    <scope>NUCLEOTIDE SEQUENCE</scope>
    <source>
        <strain evidence="1">MPL23</strain>
    </source>
</reference>
<keyword evidence="2" id="KW-1185">Reference proteome</keyword>
<dbReference type="Proteomes" id="UP001148662">
    <property type="component" value="Unassembled WGS sequence"/>
</dbReference>
<name>A0ACC1TG37_9APHY</name>
<comment type="caution">
    <text evidence="1">The sequence shown here is derived from an EMBL/GenBank/DDBJ whole genome shotgun (WGS) entry which is preliminary data.</text>
</comment>
<sequence>MLSLSKYDIVNFIFALIGLAGAFQQAYSVLHARLPTQKLAILNKYLAETTDLFQSVVEEGVLNAKGDYIQNTEKALHKIYDEADSLRAKTHAARTWTSQVRCWVTGLSRRISRLTYRIMIVRADIATISEEERRRLESENPPASSSSVPFDLARHRRPKKSSDVSAGYMARHPVLGRYLIQDVTALDNLNGHAAALRAAPPLPREVDIRQLAVDLGSETLKLSFPFPEESSNGVPSKSEQTGDSVGTTSATEEHSADQYLAHILEEFGNKVDALSAAAHPLIHAAHETESATDLPSSSTNA</sequence>
<evidence type="ECO:0000313" key="2">
    <source>
        <dbReference type="Proteomes" id="UP001148662"/>
    </source>
</evidence>
<accession>A0ACC1TG37</accession>
<gene>
    <name evidence="1" type="ORF">NM688_g77</name>
</gene>
<proteinExistence type="predicted"/>
<dbReference type="EMBL" id="JANHOG010000006">
    <property type="protein sequence ID" value="KAJ3559864.1"/>
    <property type="molecule type" value="Genomic_DNA"/>
</dbReference>
<organism evidence="1 2">
    <name type="scientific">Phlebia brevispora</name>
    <dbReference type="NCBI Taxonomy" id="194682"/>
    <lineage>
        <taxon>Eukaryota</taxon>
        <taxon>Fungi</taxon>
        <taxon>Dikarya</taxon>
        <taxon>Basidiomycota</taxon>
        <taxon>Agaricomycotina</taxon>
        <taxon>Agaricomycetes</taxon>
        <taxon>Polyporales</taxon>
        <taxon>Meruliaceae</taxon>
        <taxon>Phlebia</taxon>
    </lineage>
</organism>